<dbReference type="EMBL" id="JAEMOS010000002">
    <property type="protein sequence ID" value="MBJ7265605.1"/>
    <property type="molecule type" value="Genomic_DNA"/>
</dbReference>
<gene>
    <name evidence="1" type="ORF">JHC10_01470</name>
    <name evidence="2" type="ORF">JHC11_12070</name>
</gene>
<sequence length="246" mass="27561">MKILIVNGFYLAKKAPTHRCDNDFERNAINRASEILDLATRYKAKVLVVGPWYRRMSDKAAFEISGIFGKLKQFLVTEHLPKHMKGVFNELHVPADGTQALSDKSRIARYGDNYKFIEGEYQVAVTPEDLPSCFPVDPTDKPGVLLVKVGTVNKVKDAASFEIIELFDDNEWIKQKQQNQCSESNDIELVSHVNELAANNQKMLGCSSVSETVKRALDSMDATNATAYVSDLIDEARAQIEQSESE</sequence>
<evidence type="ECO:0000313" key="2">
    <source>
        <dbReference type="EMBL" id="MBJ7316721.1"/>
    </source>
</evidence>
<dbReference type="Proteomes" id="UP000655994">
    <property type="component" value="Unassembled WGS sequence"/>
</dbReference>
<evidence type="ECO:0000313" key="3">
    <source>
        <dbReference type="Proteomes" id="UP000621390"/>
    </source>
</evidence>
<name>A0A8I1GE30_9GAMM</name>
<accession>A0A8I1GE30</accession>
<dbReference type="RefSeq" id="WP_199493544.1">
    <property type="nucleotide sequence ID" value="NZ_JAEMOP010000009.1"/>
</dbReference>
<evidence type="ECO:0000313" key="4">
    <source>
        <dbReference type="Proteomes" id="UP000655994"/>
    </source>
</evidence>
<keyword evidence="4" id="KW-1185">Reference proteome</keyword>
<organism evidence="2 3">
    <name type="scientific">Idiomarina abyssalis</name>
    <dbReference type="NCBI Taxonomy" id="86102"/>
    <lineage>
        <taxon>Bacteria</taxon>
        <taxon>Pseudomonadati</taxon>
        <taxon>Pseudomonadota</taxon>
        <taxon>Gammaproteobacteria</taxon>
        <taxon>Alteromonadales</taxon>
        <taxon>Idiomarinaceae</taxon>
        <taxon>Idiomarina</taxon>
    </lineage>
</organism>
<reference evidence="2 4" key="1">
    <citation type="submission" date="2020-09" db="EMBL/GenBank/DDBJ databases">
        <title>Draft Genomes of Bacterial Isolates from North Pond Shallow Sediments.</title>
        <authorList>
            <person name="Kiel Reese B."/>
            <person name="Mullis M."/>
            <person name="Weisend R.E."/>
        </authorList>
    </citation>
    <scope>NUCLEOTIDE SEQUENCE</scope>
    <source>
        <strain evidence="2">KJE-2</strain>
        <strain evidence="1 4">KJE-3</strain>
    </source>
</reference>
<evidence type="ECO:0000313" key="1">
    <source>
        <dbReference type="EMBL" id="MBJ7265605.1"/>
    </source>
</evidence>
<proteinExistence type="predicted"/>
<comment type="caution">
    <text evidence="2">The sequence shown here is derived from an EMBL/GenBank/DDBJ whole genome shotgun (WGS) entry which is preliminary data.</text>
</comment>
<dbReference type="AlphaFoldDB" id="A0A8I1GE30"/>
<dbReference type="EMBL" id="JAEMOP010000009">
    <property type="protein sequence ID" value="MBJ7316721.1"/>
    <property type="molecule type" value="Genomic_DNA"/>
</dbReference>
<protein>
    <submittedName>
        <fullName evidence="2">Uncharacterized protein</fullName>
    </submittedName>
</protein>
<dbReference type="Proteomes" id="UP000621390">
    <property type="component" value="Unassembled WGS sequence"/>
</dbReference>